<dbReference type="STRING" id="758793.BRPE64_BCDS00490"/>
<reference evidence="2 3" key="2">
    <citation type="journal article" date="2018" name="Int. J. Syst. Evol. Microbiol.">
        <title>Burkholderia insecticola sp. nov., a gut symbiotic bacterium of the bean bug Riptortus pedestris.</title>
        <authorList>
            <person name="Takeshita K."/>
            <person name="Tamaki H."/>
            <person name="Ohbayashi T."/>
            <person name="Meng X.-Y."/>
            <person name="Sone T."/>
            <person name="Mitani Y."/>
            <person name="Peeters C."/>
            <person name="Kikuchi Y."/>
            <person name="Vandamme P."/>
        </authorList>
    </citation>
    <scope>NUCLEOTIDE SEQUENCE [LARGE SCALE GENOMIC DNA]</scope>
    <source>
        <strain evidence="2">RPE64</strain>
    </source>
</reference>
<gene>
    <name evidence="2" type="ORF">BRPE64_BCDS00490</name>
</gene>
<keyword evidence="1" id="KW-0472">Membrane</keyword>
<evidence type="ECO:0000256" key="1">
    <source>
        <dbReference type="SAM" id="Phobius"/>
    </source>
</evidence>
<accession>R4WUN1</accession>
<dbReference type="Proteomes" id="UP000013966">
    <property type="component" value="Chromosome 2"/>
</dbReference>
<protein>
    <submittedName>
        <fullName evidence="2">Uncharacterized protein</fullName>
    </submittedName>
</protein>
<evidence type="ECO:0000313" key="2">
    <source>
        <dbReference type="EMBL" id="BAN24710.1"/>
    </source>
</evidence>
<keyword evidence="3" id="KW-1185">Reference proteome</keyword>
<sequence length="87" mass="9173">MNQPARTHSLSAESAFAFLTRLPTPILIVAAVVAGYAANIIVMELVMLVAPDAPLNAPHLTLSGPMFIATLIAACAILPLFETLVFQ</sequence>
<keyword evidence="1" id="KW-0812">Transmembrane</keyword>
<reference evidence="2 3" key="1">
    <citation type="journal article" date="2013" name="Genome Announc.">
        <title>Complete Genome Sequence of Burkholderia sp. Strain RPE64, Bacterial Symbiont of the Bean Bug Riptortus pedestris.</title>
        <authorList>
            <person name="Shibata T.F."/>
            <person name="Maeda T."/>
            <person name="Nikoh N."/>
            <person name="Yamaguchi K."/>
            <person name="Oshima K."/>
            <person name="Hattori M."/>
            <person name="Nishiyama T."/>
            <person name="Hasebe M."/>
            <person name="Fukatsu T."/>
            <person name="Kikuchi Y."/>
            <person name="Shigenobu S."/>
        </authorList>
    </citation>
    <scope>NUCLEOTIDE SEQUENCE [LARGE SCALE GENOMIC DNA]</scope>
</reference>
<dbReference type="RefSeq" id="WP_016354141.1">
    <property type="nucleotide sequence ID" value="NC_021294.1"/>
</dbReference>
<dbReference type="OrthoDB" id="9103245at2"/>
<dbReference type="PATRIC" id="fig|758793.3.peg.2961"/>
<dbReference type="KEGG" id="buo:BRPE64_BCDS00490"/>
<dbReference type="HOGENOM" id="CLU_2477363_0_0_4"/>
<name>R4WUN1_9BURK</name>
<evidence type="ECO:0000313" key="3">
    <source>
        <dbReference type="Proteomes" id="UP000013966"/>
    </source>
</evidence>
<keyword evidence="1" id="KW-1133">Transmembrane helix</keyword>
<organism evidence="2 3">
    <name type="scientific">Caballeronia insecticola</name>
    <dbReference type="NCBI Taxonomy" id="758793"/>
    <lineage>
        <taxon>Bacteria</taxon>
        <taxon>Pseudomonadati</taxon>
        <taxon>Pseudomonadota</taxon>
        <taxon>Betaproteobacteria</taxon>
        <taxon>Burkholderiales</taxon>
        <taxon>Burkholderiaceae</taxon>
        <taxon>Caballeronia</taxon>
    </lineage>
</organism>
<feature type="transmembrane region" description="Helical" evidence="1">
    <location>
        <begin position="62"/>
        <end position="81"/>
    </location>
</feature>
<feature type="transmembrane region" description="Helical" evidence="1">
    <location>
        <begin position="26"/>
        <end position="50"/>
    </location>
</feature>
<dbReference type="AlphaFoldDB" id="R4WUN1"/>
<proteinExistence type="predicted"/>
<dbReference type="EMBL" id="AP013059">
    <property type="protein sequence ID" value="BAN24710.1"/>
    <property type="molecule type" value="Genomic_DNA"/>
</dbReference>